<proteinExistence type="predicted"/>
<dbReference type="EMBL" id="PGCI01000063">
    <property type="protein sequence ID" value="PLW43855.1"/>
    <property type="molecule type" value="Genomic_DNA"/>
</dbReference>
<gene>
    <name evidence="1" type="ORF">PCASD_05779</name>
</gene>
<protein>
    <submittedName>
        <fullName evidence="1">Uncharacterized protein</fullName>
    </submittedName>
</protein>
<evidence type="ECO:0000313" key="1">
    <source>
        <dbReference type="EMBL" id="PLW43855.1"/>
    </source>
</evidence>
<sequence>MPASASRAPLGVSRIAAVTEKPVAAAALQSCLSTLRTDAHAPLLARLVAAQAVPAKAPRSPELAAPRNKYFDYNLKQKESRSRLFKKKP</sequence>
<accession>A0A2N5V1H6</accession>
<organism evidence="1 2">
    <name type="scientific">Puccinia coronata f. sp. avenae</name>
    <dbReference type="NCBI Taxonomy" id="200324"/>
    <lineage>
        <taxon>Eukaryota</taxon>
        <taxon>Fungi</taxon>
        <taxon>Dikarya</taxon>
        <taxon>Basidiomycota</taxon>
        <taxon>Pucciniomycotina</taxon>
        <taxon>Pucciniomycetes</taxon>
        <taxon>Pucciniales</taxon>
        <taxon>Pucciniaceae</taxon>
        <taxon>Puccinia</taxon>
    </lineage>
</organism>
<name>A0A2N5V1H6_9BASI</name>
<comment type="caution">
    <text evidence="1">The sequence shown here is derived from an EMBL/GenBank/DDBJ whole genome shotgun (WGS) entry which is preliminary data.</text>
</comment>
<dbReference type="Proteomes" id="UP000235392">
    <property type="component" value="Unassembled WGS sequence"/>
</dbReference>
<reference evidence="1 2" key="1">
    <citation type="submission" date="2017-11" db="EMBL/GenBank/DDBJ databases">
        <title>De novo assembly and phasing of dikaryotic genomes from two isolates of Puccinia coronata f. sp. avenae, the causal agent of oat crown rust.</title>
        <authorList>
            <person name="Miller M.E."/>
            <person name="Zhang Y."/>
            <person name="Omidvar V."/>
            <person name="Sperschneider J."/>
            <person name="Schwessinger B."/>
            <person name="Raley C."/>
            <person name="Palmer J.M."/>
            <person name="Garnica D."/>
            <person name="Upadhyaya N."/>
            <person name="Rathjen J."/>
            <person name="Taylor J.M."/>
            <person name="Park R.F."/>
            <person name="Dodds P.N."/>
            <person name="Hirsch C.D."/>
            <person name="Kianian S.F."/>
            <person name="Figueroa M."/>
        </authorList>
    </citation>
    <scope>NUCLEOTIDE SEQUENCE [LARGE SCALE GENOMIC DNA]</scope>
    <source>
        <strain evidence="1">12SD80</strain>
    </source>
</reference>
<evidence type="ECO:0000313" key="2">
    <source>
        <dbReference type="Proteomes" id="UP000235392"/>
    </source>
</evidence>
<dbReference type="AlphaFoldDB" id="A0A2N5V1H6"/>